<protein>
    <submittedName>
        <fullName evidence="1">Uncharacterized protein</fullName>
    </submittedName>
</protein>
<sequence length="128" mass="14515">MTKEVTGVAEIGTAKDERVAQYARFILALNLQHIQDILDNSWAFSIALAYGSRSVPPRFGSSGCTLHRMEDYADFNLNGGDPQMTSHIGEVTTLFKQAAFPGFYRIWCGSHQLDLKLRSFYEDLRKFF</sequence>
<dbReference type="AlphaFoldDB" id="A0AAV0TPN3"/>
<dbReference type="PANTHER" id="PTHR37067:SF3">
    <property type="entry name" value="PX DOMAIN-CONTAINING PROTEIN"/>
    <property type="match status" value="1"/>
</dbReference>
<reference evidence="1" key="1">
    <citation type="submission" date="2022-12" db="EMBL/GenBank/DDBJ databases">
        <authorList>
            <person name="Webb A."/>
        </authorList>
    </citation>
    <scope>NUCLEOTIDE SEQUENCE</scope>
    <source>
        <strain evidence="1">Hp1</strain>
    </source>
</reference>
<dbReference type="Proteomes" id="UP001162031">
    <property type="component" value="Unassembled WGS sequence"/>
</dbReference>
<dbReference type="PANTHER" id="PTHR37067">
    <property type="entry name" value="PX DOMAIN-CONTAINING PROTEIN"/>
    <property type="match status" value="1"/>
</dbReference>
<dbReference type="EMBL" id="CANTFL010000600">
    <property type="protein sequence ID" value="CAI5725357.1"/>
    <property type="molecule type" value="Genomic_DNA"/>
</dbReference>
<evidence type="ECO:0000313" key="1">
    <source>
        <dbReference type="EMBL" id="CAI5725357.1"/>
    </source>
</evidence>
<gene>
    <name evidence="1" type="ORF">HBR001_LOCUS3582</name>
</gene>
<accession>A0AAV0TPN3</accession>
<evidence type="ECO:0000313" key="2">
    <source>
        <dbReference type="Proteomes" id="UP001162031"/>
    </source>
</evidence>
<proteinExistence type="predicted"/>
<comment type="caution">
    <text evidence="1">The sequence shown here is derived from an EMBL/GenBank/DDBJ whole genome shotgun (WGS) entry which is preliminary data.</text>
</comment>
<organism evidence="1 2">
    <name type="scientific">Hyaloperonospora brassicae</name>
    <name type="common">Brassica downy mildew</name>
    <name type="synonym">Peronospora brassicae</name>
    <dbReference type="NCBI Taxonomy" id="162125"/>
    <lineage>
        <taxon>Eukaryota</taxon>
        <taxon>Sar</taxon>
        <taxon>Stramenopiles</taxon>
        <taxon>Oomycota</taxon>
        <taxon>Peronosporomycetes</taxon>
        <taxon>Peronosporales</taxon>
        <taxon>Peronosporaceae</taxon>
        <taxon>Hyaloperonospora</taxon>
    </lineage>
</organism>
<keyword evidence="2" id="KW-1185">Reference proteome</keyword>
<name>A0AAV0TPN3_HYABA</name>